<dbReference type="AlphaFoldDB" id="A0A4Q1VCN9"/>
<dbReference type="SUPFAM" id="SSF52540">
    <property type="entry name" value="P-loop containing nucleoside triphosphate hydrolases"/>
    <property type="match status" value="1"/>
</dbReference>
<organism evidence="2 3">
    <name type="scientific">Bradyrhizobium betae</name>
    <dbReference type="NCBI Taxonomy" id="244734"/>
    <lineage>
        <taxon>Bacteria</taxon>
        <taxon>Pseudomonadati</taxon>
        <taxon>Pseudomonadota</taxon>
        <taxon>Alphaproteobacteria</taxon>
        <taxon>Hyphomicrobiales</taxon>
        <taxon>Nitrobacteraceae</taxon>
        <taxon>Bradyrhizobium</taxon>
    </lineage>
</organism>
<gene>
    <name evidence="2" type="ORF">B5V03_13280</name>
</gene>
<keyword evidence="3" id="KW-1185">Reference proteome</keyword>
<feature type="coiled-coil region" evidence="1">
    <location>
        <begin position="237"/>
        <end position="278"/>
    </location>
</feature>
<evidence type="ECO:0000256" key="1">
    <source>
        <dbReference type="SAM" id="Coils"/>
    </source>
</evidence>
<name>A0A4Q1VCN9_9BRAD</name>
<protein>
    <recommendedName>
        <fullName evidence="4">Rad50/SbcC-type AAA domain-containing protein</fullName>
    </recommendedName>
</protein>
<comment type="caution">
    <text evidence="2">The sequence shown here is derived from an EMBL/GenBank/DDBJ whole genome shotgun (WGS) entry which is preliminary data.</text>
</comment>
<evidence type="ECO:0008006" key="4">
    <source>
        <dbReference type="Google" id="ProtNLM"/>
    </source>
</evidence>
<dbReference type="Gene3D" id="3.40.50.300">
    <property type="entry name" value="P-loop containing nucleotide triphosphate hydrolases"/>
    <property type="match status" value="1"/>
</dbReference>
<dbReference type="Proteomes" id="UP000290819">
    <property type="component" value="Unassembled WGS sequence"/>
</dbReference>
<reference evidence="2 3" key="1">
    <citation type="submission" date="2017-03" db="EMBL/GenBank/DDBJ databases">
        <authorList>
            <person name="Safronova V.I."/>
            <person name="Sazanova A.L."/>
            <person name="Chirak E.R."/>
        </authorList>
    </citation>
    <scope>NUCLEOTIDE SEQUENCE [LARGE SCALE GENOMIC DNA]</scope>
    <source>
        <strain evidence="2 3">Opo-243</strain>
    </source>
</reference>
<evidence type="ECO:0000313" key="2">
    <source>
        <dbReference type="EMBL" id="RXT48860.1"/>
    </source>
</evidence>
<dbReference type="EMBL" id="MZXW01000016">
    <property type="protein sequence ID" value="RXT48860.1"/>
    <property type="molecule type" value="Genomic_DNA"/>
</dbReference>
<proteinExistence type="predicted"/>
<accession>A0A4Q1VCN9</accession>
<dbReference type="InterPro" id="IPR027417">
    <property type="entry name" value="P-loop_NTPase"/>
</dbReference>
<keyword evidence="1" id="KW-0175">Coiled coil</keyword>
<sequence>MMQIRSILLRGPGLDDALVTFEDRANILAGESDTGKSYLVHCLDYILGADEMKKRIEEAEPYSQLLVEFENSEAQFLTLERSLSGGDIAAYASRINDIKPGSGERIVPKRSGKSQAKDVTEILFAFADIKEATLRKNDRGDVNRLTIRTMLPLFLVDEISIIDERSPITGRLGFDATARKRAFAYMLSGKDDAGIIASERKDIAAARLNAQLSVISDILTPIEQRLQSRTQHADDSIERIDKTIQALSQSLADHSEERETLENERRDAIALVQHAESQLLAITELQRQYNLLAERYRSDLDRLDFITEGAHFFDGLQEVRCPLCDQLMSPEHSHKASERRIEVYEAARAEASKIRAHSNDLREAIKTLELLRSARETERNAGQDTIKRTDSRIRSILAPAMQDDNTRLDRLFSRRVELEAARSDEVQASDLRGLKEKIESEVSGRSPSSQKWEPLPAGALRKLCAEVEGVLKEWKWEGEGRVEFDETEYDIKVDGQRRQSHGKGVRAVLYSAFVIAVLRYCHTNGRPHPGTLVIDSPLTSYKKGKTGGKSDGPVSEGIESAFWQALRRTPTGVQIIIIENKEPPPEVAEAVHYEWFAGKNGPPGERKGFITAQS</sequence>
<evidence type="ECO:0000313" key="3">
    <source>
        <dbReference type="Proteomes" id="UP000290819"/>
    </source>
</evidence>